<dbReference type="InterPro" id="IPR036787">
    <property type="entry name" value="T_IF-3_N_sf"/>
</dbReference>
<dbReference type="InterPro" id="IPR019814">
    <property type="entry name" value="Translation_initiation_fac_3_N"/>
</dbReference>
<comment type="function">
    <text evidence="4 6">IF-3 binds to the 30S ribosomal subunit and shifts the equilibrium between 70S ribosomes and their 50S and 30S subunits in favor of the free subunits, thus enhancing the availability of 30S subunits on which protein synthesis initiation begins.</text>
</comment>
<comment type="similarity">
    <text evidence="1 4 6">Belongs to the IF-3 family.</text>
</comment>
<dbReference type="Gene3D" id="3.10.20.80">
    <property type="entry name" value="Translation initiation factor 3 (IF-3), N-terminal domain"/>
    <property type="match status" value="1"/>
</dbReference>
<keyword evidence="3 4" id="KW-0648">Protein biosynthesis</keyword>
<feature type="domain" description="Translation initiation factor 3 C-terminal" evidence="7">
    <location>
        <begin position="86"/>
        <end position="172"/>
    </location>
</feature>
<dbReference type="InterPro" id="IPR019815">
    <property type="entry name" value="Translation_initiation_fac_3_C"/>
</dbReference>
<keyword evidence="4" id="KW-0963">Cytoplasm</keyword>
<dbReference type="GO" id="GO:0032790">
    <property type="term" value="P:ribosome disassembly"/>
    <property type="evidence" value="ECO:0007669"/>
    <property type="project" value="TreeGrafter"/>
</dbReference>
<evidence type="ECO:0000256" key="1">
    <source>
        <dbReference type="ARBA" id="ARBA00005439"/>
    </source>
</evidence>
<comment type="subunit">
    <text evidence="4 6">Monomer.</text>
</comment>
<dbReference type="GO" id="GO:0043022">
    <property type="term" value="F:ribosome binding"/>
    <property type="evidence" value="ECO:0007669"/>
    <property type="project" value="UniProtKB-ARBA"/>
</dbReference>
<evidence type="ECO:0000259" key="8">
    <source>
        <dbReference type="Pfam" id="PF05198"/>
    </source>
</evidence>
<sequence>MRYISKGIGLNESIKAQAVRLIDENGQQVGILTTREAIEIARQRGLDLLEVSPNSDPPVCKILDYGRYRYELHKKEKEAKKKQKVIEVKEIRFRNFNINNHDIEVKLRHIEGFLSDGDKVKISLMLRGRALAHVDLGFALFNKIALKLQDKCILERTPQIDGKRLVMVLSPKSQRS</sequence>
<dbReference type="SUPFAM" id="SSF54364">
    <property type="entry name" value="Translation initiation factor IF3, N-terminal domain"/>
    <property type="match status" value="1"/>
</dbReference>
<dbReference type="EMBL" id="QLTW01000004">
    <property type="protein sequence ID" value="MBT9144317.1"/>
    <property type="molecule type" value="Genomic_DNA"/>
</dbReference>
<evidence type="ECO:0000256" key="4">
    <source>
        <dbReference type="HAMAP-Rule" id="MF_00080"/>
    </source>
</evidence>
<dbReference type="InterPro" id="IPR019813">
    <property type="entry name" value="Translation_initiation_fac3_CS"/>
</dbReference>
<dbReference type="PROSITE" id="PS00938">
    <property type="entry name" value="IF3"/>
    <property type="match status" value="1"/>
</dbReference>
<dbReference type="PANTHER" id="PTHR10938:SF0">
    <property type="entry name" value="TRANSLATION INITIATION FACTOR IF-3, MITOCHONDRIAL"/>
    <property type="match status" value="1"/>
</dbReference>
<dbReference type="Pfam" id="PF05198">
    <property type="entry name" value="IF3_N"/>
    <property type="match status" value="1"/>
</dbReference>
<dbReference type="GO" id="GO:0005829">
    <property type="term" value="C:cytosol"/>
    <property type="evidence" value="ECO:0007669"/>
    <property type="project" value="TreeGrafter"/>
</dbReference>
<accession>A0A9E2BF19</accession>
<comment type="caution">
    <text evidence="9">The sequence shown here is derived from an EMBL/GenBank/DDBJ whole genome shotgun (WGS) entry which is preliminary data.</text>
</comment>
<dbReference type="Gene3D" id="3.30.110.10">
    <property type="entry name" value="Translation initiation factor 3 (IF-3), C-terminal domain"/>
    <property type="match status" value="1"/>
</dbReference>
<dbReference type="FunFam" id="3.30.110.10:FF:000001">
    <property type="entry name" value="Translation initiation factor IF-3"/>
    <property type="match status" value="1"/>
</dbReference>
<reference evidence="9 10" key="1">
    <citation type="journal article" date="2021" name="bioRxiv">
        <title>Unique metabolic strategies in Hadean analogues reveal hints for primordial physiology.</title>
        <authorList>
            <person name="Nobu M.K."/>
            <person name="Nakai R."/>
            <person name="Tamazawa S."/>
            <person name="Mori H."/>
            <person name="Toyoda A."/>
            <person name="Ijiri A."/>
            <person name="Suzuki S."/>
            <person name="Kurokawa K."/>
            <person name="Kamagata Y."/>
            <person name="Tamaki H."/>
        </authorList>
    </citation>
    <scope>NUCLEOTIDE SEQUENCE [LARGE SCALE GENOMIC DNA]</scope>
    <source>
        <strain evidence="9">BS525</strain>
    </source>
</reference>
<organism evidence="9 10">
    <name type="scientific">Psychracetigena formicireducens</name>
    <dbReference type="NCBI Taxonomy" id="2986056"/>
    <lineage>
        <taxon>Bacteria</taxon>
        <taxon>Bacillati</taxon>
        <taxon>Candidatus Lithacetigenota</taxon>
        <taxon>Candidatus Psychracetigena</taxon>
    </lineage>
</organism>
<evidence type="ECO:0000256" key="5">
    <source>
        <dbReference type="NCBIfam" id="TIGR00168"/>
    </source>
</evidence>
<dbReference type="GO" id="GO:0003743">
    <property type="term" value="F:translation initiation factor activity"/>
    <property type="evidence" value="ECO:0007669"/>
    <property type="project" value="UniProtKB-UniRule"/>
</dbReference>
<keyword evidence="2 4" id="KW-0396">Initiation factor</keyword>
<evidence type="ECO:0000313" key="10">
    <source>
        <dbReference type="Proteomes" id="UP000811545"/>
    </source>
</evidence>
<dbReference type="PANTHER" id="PTHR10938">
    <property type="entry name" value="TRANSLATION INITIATION FACTOR IF-3"/>
    <property type="match status" value="1"/>
</dbReference>
<dbReference type="Proteomes" id="UP000811545">
    <property type="component" value="Unassembled WGS sequence"/>
</dbReference>
<dbReference type="InterPro" id="IPR036788">
    <property type="entry name" value="T_IF-3_C_sf"/>
</dbReference>
<feature type="domain" description="Translation initiation factor 3 N-terminal" evidence="8">
    <location>
        <begin position="10"/>
        <end position="79"/>
    </location>
</feature>
<name>A0A9E2BF19_PSYF1</name>
<dbReference type="NCBIfam" id="TIGR00168">
    <property type="entry name" value="infC"/>
    <property type="match status" value="1"/>
</dbReference>
<gene>
    <name evidence="4 9" type="primary">infC</name>
    <name evidence="9" type="ORF">DDT42_00152</name>
</gene>
<dbReference type="Pfam" id="PF00707">
    <property type="entry name" value="IF3_C"/>
    <property type="match status" value="1"/>
</dbReference>
<dbReference type="AlphaFoldDB" id="A0A9E2BF19"/>
<dbReference type="SUPFAM" id="SSF55200">
    <property type="entry name" value="Translation initiation factor IF3, C-terminal domain"/>
    <property type="match status" value="1"/>
</dbReference>
<evidence type="ECO:0000259" key="7">
    <source>
        <dbReference type="Pfam" id="PF00707"/>
    </source>
</evidence>
<comment type="subcellular location">
    <subcellularLocation>
        <location evidence="4 6">Cytoplasm</location>
    </subcellularLocation>
</comment>
<dbReference type="HAMAP" id="MF_00080">
    <property type="entry name" value="IF_3"/>
    <property type="match status" value="1"/>
</dbReference>
<evidence type="ECO:0000256" key="3">
    <source>
        <dbReference type="ARBA" id="ARBA00022917"/>
    </source>
</evidence>
<proteinExistence type="inferred from homology"/>
<dbReference type="GO" id="GO:0016020">
    <property type="term" value="C:membrane"/>
    <property type="evidence" value="ECO:0007669"/>
    <property type="project" value="TreeGrafter"/>
</dbReference>
<dbReference type="FunFam" id="3.10.20.80:FF:000001">
    <property type="entry name" value="Translation initiation factor IF-3"/>
    <property type="match status" value="1"/>
</dbReference>
<evidence type="ECO:0000256" key="2">
    <source>
        <dbReference type="ARBA" id="ARBA00022540"/>
    </source>
</evidence>
<evidence type="ECO:0000256" key="6">
    <source>
        <dbReference type="RuleBase" id="RU000646"/>
    </source>
</evidence>
<protein>
    <recommendedName>
        <fullName evidence="4 5">Translation initiation factor IF-3</fullName>
    </recommendedName>
</protein>
<dbReference type="InterPro" id="IPR001288">
    <property type="entry name" value="Translation_initiation_fac_3"/>
</dbReference>
<evidence type="ECO:0000313" key="9">
    <source>
        <dbReference type="EMBL" id="MBT9144317.1"/>
    </source>
</evidence>